<accession>A0ABP7CYV7</accession>
<feature type="domain" description="Peptidase M24" evidence="1">
    <location>
        <begin position="25"/>
        <end position="171"/>
    </location>
</feature>
<evidence type="ECO:0000313" key="3">
    <source>
        <dbReference type="Proteomes" id="UP001500752"/>
    </source>
</evidence>
<organism evidence="2 3">
    <name type="scientific">Arthrobacter ginkgonis</name>
    <dbReference type="NCBI Taxonomy" id="1630594"/>
    <lineage>
        <taxon>Bacteria</taxon>
        <taxon>Bacillati</taxon>
        <taxon>Actinomycetota</taxon>
        <taxon>Actinomycetes</taxon>
        <taxon>Micrococcales</taxon>
        <taxon>Micrococcaceae</taxon>
        <taxon>Arthrobacter</taxon>
    </lineage>
</organism>
<reference evidence="3" key="1">
    <citation type="journal article" date="2019" name="Int. J. Syst. Evol. Microbiol.">
        <title>The Global Catalogue of Microorganisms (GCM) 10K type strain sequencing project: providing services to taxonomists for standard genome sequencing and annotation.</title>
        <authorList>
            <consortium name="The Broad Institute Genomics Platform"/>
            <consortium name="The Broad Institute Genome Sequencing Center for Infectious Disease"/>
            <person name="Wu L."/>
            <person name="Ma J."/>
        </authorList>
    </citation>
    <scope>NUCLEOTIDE SEQUENCE [LARGE SCALE GENOMIC DNA]</scope>
    <source>
        <strain evidence="3">JCM 30742</strain>
    </source>
</reference>
<name>A0ABP7CYV7_9MICC</name>
<keyword evidence="3" id="KW-1185">Reference proteome</keyword>
<dbReference type="Pfam" id="PF00557">
    <property type="entry name" value="Peptidase_M24"/>
    <property type="match status" value="1"/>
</dbReference>
<dbReference type="InterPro" id="IPR000994">
    <property type="entry name" value="Pept_M24"/>
</dbReference>
<protein>
    <recommendedName>
        <fullName evidence="1">Peptidase M24 domain-containing protein</fullName>
    </recommendedName>
</protein>
<dbReference type="Proteomes" id="UP001500752">
    <property type="component" value="Unassembled WGS sequence"/>
</dbReference>
<sequence length="192" mass="21159">MLQRAGRERFAWAPPEWFYMGGAPHILSTGDTIAAEIFSFYGGIESQQQIDVSIGEPDRLLRELEEVCLESYHAGLAVLRPGVRFAEVAAAMEEPLHASRTWNTGPMIQTVSPLFNSATRLHPEVDPALTHLEKLPSGVGLDGDFVLQEGHAFAFEPNALRDGKRVCIGGTVLLRDGMPEELNRIPNRLNVV</sequence>
<dbReference type="SUPFAM" id="SSF55920">
    <property type="entry name" value="Creatinase/aminopeptidase"/>
    <property type="match status" value="1"/>
</dbReference>
<dbReference type="EMBL" id="BAABEO010000024">
    <property type="protein sequence ID" value="GAA3696048.1"/>
    <property type="molecule type" value="Genomic_DNA"/>
</dbReference>
<dbReference type="InterPro" id="IPR036005">
    <property type="entry name" value="Creatinase/aminopeptidase-like"/>
</dbReference>
<evidence type="ECO:0000313" key="2">
    <source>
        <dbReference type="EMBL" id="GAA3696048.1"/>
    </source>
</evidence>
<dbReference type="Gene3D" id="3.90.230.10">
    <property type="entry name" value="Creatinase/methionine aminopeptidase superfamily"/>
    <property type="match status" value="1"/>
</dbReference>
<gene>
    <name evidence="2" type="ORF">GCM10023081_36490</name>
</gene>
<proteinExistence type="predicted"/>
<comment type="caution">
    <text evidence="2">The sequence shown here is derived from an EMBL/GenBank/DDBJ whole genome shotgun (WGS) entry which is preliminary data.</text>
</comment>
<evidence type="ECO:0000259" key="1">
    <source>
        <dbReference type="Pfam" id="PF00557"/>
    </source>
</evidence>